<feature type="transmembrane region" description="Helical" evidence="7">
    <location>
        <begin position="331"/>
        <end position="353"/>
    </location>
</feature>
<dbReference type="Gene3D" id="1.20.1250.20">
    <property type="entry name" value="MFS general substrate transporter like domains"/>
    <property type="match status" value="1"/>
</dbReference>
<comment type="subcellular location">
    <subcellularLocation>
        <location evidence="1">Membrane</location>
        <topology evidence="1">Multi-pass membrane protein</topology>
    </subcellularLocation>
</comment>
<evidence type="ECO:0000256" key="6">
    <source>
        <dbReference type="SAM" id="MobiDB-lite"/>
    </source>
</evidence>
<organism evidence="9 10">
    <name type="scientific">Echria macrotheca</name>
    <dbReference type="NCBI Taxonomy" id="438768"/>
    <lineage>
        <taxon>Eukaryota</taxon>
        <taxon>Fungi</taxon>
        <taxon>Dikarya</taxon>
        <taxon>Ascomycota</taxon>
        <taxon>Pezizomycotina</taxon>
        <taxon>Sordariomycetes</taxon>
        <taxon>Sordariomycetidae</taxon>
        <taxon>Sordariales</taxon>
        <taxon>Schizotheciaceae</taxon>
        <taxon>Echria</taxon>
    </lineage>
</organism>
<feature type="region of interest" description="Disordered" evidence="6">
    <location>
        <begin position="1"/>
        <end position="41"/>
    </location>
</feature>
<feature type="transmembrane region" description="Helical" evidence="7">
    <location>
        <begin position="365"/>
        <end position="391"/>
    </location>
</feature>
<sequence length="534" mass="59095">MSEKTHEGLATGDGAEKASISHRSDHSAPTKQDTTAGDVNPWAAKFEAQPEEWREETNKKLIRKMDLHLLPFLILMYLLNFLDRANLAQARQGSLEKDLGMTSTDFNLATSIFFVSYLLMQLPSNLLLTRVRPSIYLTSAMALWGAVSACNAATKKFSDLIAVRFLLGLVEAPFFPGAVFLMSSWYTRAELTRRMSYFYSGNALANMFGGIIGAAVLGNLDGAQGIAGWRWLFIIEGVITIGVAIIGAFVLPDYPSTTRWLSEEERAFATWRLLRDINEPDAAQSLWQGLKMALADYRLYLFVLLQHLSLLSQTFQYFFPSIVSTLGYGQIQTLWLTVPVWFGTFLVSIAVTWTSAKYADRSLHIFGLMLFAAVGNAIATGSTVLGARFFAMFLMPMGAVPACKNFSWTRTSEKNNWLTHVDQILLAWIANSFPRPTVKRSASLAIANMIGNTASIYGSYMYPASAAPQYIPGGSANSVICLLVGVLALILRYLHKWENKKLEQAEAEDAANGEAGTTVDASVDRRATGFRYIY</sequence>
<evidence type="ECO:0000256" key="1">
    <source>
        <dbReference type="ARBA" id="ARBA00004141"/>
    </source>
</evidence>
<dbReference type="InterPro" id="IPR011701">
    <property type="entry name" value="MFS"/>
</dbReference>
<evidence type="ECO:0000256" key="5">
    <source>
        <dbReference type="ARBA" id="ARBA00023136"/>
    </source>
</evidence>
<dbReference type="GO" id="GO:0022857">
    <property type="term" value="F:transmembrane transporter activity"/>
    <property type="evidence" value="ECO:0007669"/>
    <property type="project" value="InterPro"/>
</dbReference>
<dbReference type="Pfam" id="PF07690">
    <property type="entry name" value="MFS_1"/>
    <property type="match status" value="1"/>
</dbReference>
<keyword evidence="4 7" id="KW-1133">Transmembrane helix</keyword>
<evidence type="ECO:0000256" key="7">
    <source>
        <dbReference type="SAM" id="Phobius"/>
    </source>
</evidence>
<comment type="caution">
    <text evidence="9">The sequence shown here is derived from an EMBL/GenBank/DDBJ whole genome shotgun (WGS) entry which is preliminary data.</text>
</comment>
<evidence type="ECO:0000256" key="4">
    <source>
        <dbReference type="ARBA" id="ARBA00022989"/>
    </source>
</evidence>
<dbReference type="PANTHER" id="PTHR43791">
    <property type="entry name" value="PERMEASE-RELATED"/>
    <property type="match status" value="1"/>
</dbReference>
<keyword evidence="3 7" id="KW-0812">Transmembrane</keyword>
<feature type="domain" description="Major facilitator superfamily (MFS) profile" evidence="8">
    <location>
        <begin position="69"/>
        <end position="534"/>
    </location>
</feature>
<feature type="transmembrane region" description="Helical" evidence="7">
    <location>
        <begin position="299"/>
        <end position="319"/>
    </location>
</feature>
<dbReference type="PANTHER" id="PTHR43791:SF20">
    <property type="entry name" value="TRANSPORTER, PUTATIVE (AFU_ORTHOLOGUE AFUA_3G14670)-RELATED"/>
    <property type="match status" value="1"/>
</dbReference>
<evidence type="ECO:0000313" key="9">
    <source>
        <dbReference type="EMBL" id="KAK1751140.1"/>
    </source>
</evidence>
<feature type="transmembrane region" description="Helical" evidence="7">
    <location>
        <begin position="229"/>
        <end position="251"/>
    </location>
</feature>
<dbReference type="EMBL" id="MU839843">
    <property type="protein sequence ID" value="KAK1751140.1"/>
    <property type="molecule type" value="Genomic_DNA"/>
</dbReference>
<dbReference type="InterPro" id="IPR036259">
    <property type="entry name" value="MFS_trans_sf"/>
</dbReference>
<feature type="transmembrane region" description="Helical" evidence="7">
    <location>
        <begin position="470"/>
        <end position="491"/>
    </location>
</feature>
<name>A0AAJ0F7F7_9PEZI</name>
<dbReference type="InterPro" id="IPR020846">
    <property type="entry name" value="MFS_dom"/>
</dbReference>
<feature type="transmembrane region" description="Helical" evidence="7">
    <location>
        <begin position="108"/>
        <end position="128"/>
    </location>
</feature>
<feature type="transmembrane region" description="Helical" evidence="7">
    <location>
        <begin position="160"/>
        <end position="185"/>
    </location>
</feature>
<accession>A0AAJ0F7F7</accession>
<proteinExistence type="predicted"/>
<protein>
    <submittedName>
        <fullName evidence="9">Transporter-like protein</fullName>
    </submittedName>
</protein>
<feature type="transmembrane region" description="Helical" evidence="7">
    <location>
        <begin position="135"/>
        <end position="154"/>
    </location>
</feature>
<keyword evidence="2" id="KW-0813">Transport</keyword>
<keyword evidence="10" id="KW-1185">Reference proteome</keyword>
<feature type="transmembrane region" description="Helical" evidence="7">
    <location>
        <begin position="197"/>
        <end position="217"/>
    </location>
</feature>
<dbReference type="PROSITE" id="PS50850">
    <property type="entry name" value="MFS"/>
    <property type="match status" value="1"/>
</dbReference>
<feature type="transmembrane region" description="Helical" evidence="7">
    <location>
        <begin position="69"/>
        <end position="88"/>
    </location>
</feature>
<dbReference type="Proteomes" id="UP001239445">
    <property type="component" value="Unassembled WGS sequence"/>
</dbReference>
<dbReference type="GO" id="GO:0016020">
    <property type="term" value="C:membrane"/>
    <property type="evidence" value="ECO:0007669"/>
    <property type="project" value="UniProtKB-SubCell"/>
</dbReference>
<dbReference type="AlphaFoldDB" id="A0AAJ0F7F7"/>
<dbReference type="SUPFAM" id="SSF103473">
    <property type="entry name" value="MFS general substrate transporter"/>
    <property type="match status" value="1"/>
</dbReference>
<dbReference type="FunFam" id="1.20.1250.20:FF:000057">
    <property type="entry name" value="MFS general substrate transporter"/>
    <property type="match status" value="1"/>
</dbReference>
<evidence type="ECO:0000313" key="10">
    <source>
        <dbReference type="Proteomes" id="UP001239445"/>
    </source>
</evidence>
<reference evidence="9" key="1">
    <citation type="submission" date="2023-06" db="EMBL/GenBank/DDBJ databases">
        <title>Genome-scale phylogeny and comparative genomics of the fungal order Sordariales.</title>
        <authorList>
            <consortium name="Lawrence Berkeley National Laboratory"/>
            <person name="Hensen N."/>
            <person name="Bonometti L."/>
            <person name="Westerberg I."/>
            <person name="Brannstrom I.O."/>
            <person name="Guillou S."/>
            <person name="Cros-Aarteil S."/>
            <person name="Calhoun S."/>
            <person name="Haridas S."/>
            <person name="Kuo A."/>
            <person name="Mondo S."/>
            <person name="Pangilinan J."/>
            <person name="Riley R."/>
            <person name="Labutti K."/>
            <person name="Andreopoulos B."/>
            <person name="Lipzen A."/>
            <person name="Chen C."/>
            <person name="Yanf M."/>
            <person name="Daum C."/>
            <person name="Ng V."/>
            <person name="Clum A."/>
            <person name="Steindorff A."/>
            <person name="Ohm R."/>
            <person name="Martin F."/>
            <person name="Silar P."/>
            <person name="Natvig D."/>
            <person name="Lalanne C."/>
            <person name="Gautier V."/>
            <person name="Ament-Velasquez S.L."/>
            <person name="Kruys A."/>
            <person name="Hutchinson M.I."/>
            <person name="Powell A.J."/>
            <person name="Barry K."/>
            <person name="Miller A.N."/>
            <person name="Grigoriev I.V."/>
            <person name="Debuchy R."/>
            <person name="Gladieux P."/>
            <person name="Thoren M.H."/>
            <person name="Johannesson H."/>
        </authorList>
    </citation>
    <scope>NUCLEOTIDE SEQUENCE</scope>
    <source>
        <strain evidence="9">PSN4</strain>
    </source>
</reference>
<keyword evidence="5 7" id="KW-0472">Membrane</keyword>
<evidence type="ECO:0000256" key="2">
    <source>
        <dbReference type="ARBA" id="ARBA00022448"/>
    </source>
</evidence>
<evidence type="ECO:0000259" key="8">
    <source>
        <dbReference type="PROSITE" id="PS50850"/>
    </source>
</evidence>
<evidence type="ECO:0000256" key="3">
    <source>
        <dbReference type="ARBA" id="ARBA00022692"/>
    </source>
</evidence>
<gene>
    <name evidence="9" type="ORF">QBC47DRAFT_84721</name>
</gene>